<comment type="caution">
    <text evidence="1">The sequence shown here is derived from an EMBL/GenBank/DDBJ whole genome shotgun (WGS) entry which is preliminary data.</text>
</comment>
<evidence type="ECO:0000313" key="1">
    <source>
        <dbReference type="EMBL" id="KAK9233995.1"/>
    </source>
</evidence>
<name>A0ACC3SQY1_LIPKO</name>
<evidence type="ECO:0000313" key="2">
    <source>
        <dbReference type="Proteomes" id="UP001433508"/>
    </source>
</evidence>
<gene>
    <name evidence="1" type="ORF">V1525DRAFT_391892</name>
</gene>
<protein>
    <submittedName>
        <fullName evidence="1">Uncharacterized protein</fullName>
    </submittedName>
</protein>
<dbReference type="Proteomes" id="UP001433508">
    <property type="component" value="Unassembled WGS sequence"/>
</dbReference>
<dbReference type="EMBL" id="MU971535">
    <property type="protein sequence ID" value="KAK9233995.1"/>
    <property type="molecule type" value="Genomic_DNA"/>
</dbReference>
<keyword evidence="2" id="KW-1185">Reference proteome</keyword>
<sequence>MDPEWQSRGADATALTWHDAGPSPGKAIPIDEIDEEAPKFVFVDVSNTDGPNTAANKRLIHTHAMKEIGRSRRRPKRNPTIDLDVGVLEPREGIPPRSSWLGCLSVVSSALDPFLRFPIELDATARQLVAYSERLRNGSCVPIRRRAWQQRPLRDAWFTVGLQDEATFSQVLANSALHVEVMRRGRDGVRETRTRSTTPGPSRPYDILGNDDDWITHHKGLQELVRVRGGIELLESNEALRLTISWGVPVGPEAKVSLPRQWVRFATPPLSSDSDPEVLEYTERVRRMWSEGGLSGSEWHSVYTDLVSFSLRSFKGHPSVRQLANMPSDFGAWSNPMIHRLLSWRPAEETLSRDTIVEETCRLGALLYLVPVWRFFGVSPVISRVLRKQLKFVITSHDVDWSYVWVAKLWSLYMGGLEALDSADEDWYTETIVEALADHGINDWNKGREQIKDMLWFDCLFVSRDDRLATKVRTILSEQ</sequence>
<reference evidence="2" key="1">
    <citation type="journal article" date="2024" name="Front. Bioeng. Biotechnol.">
        <title>Genome-scale model development and genomic sequencing of the oleaginous clade Lipomyces.</title>
        <authorList>
            <person name="Czajka J.J."/>
            <person name="Han Y."/>
            <person name="Kim J."/>
            <person name="Mondo S.J."/>
            <person name="Hofstad B.A."/>
            <person name="Robles A."/>
            <person name="Haridas S."/>
            <person name="Riley R."/>
            <person name="LaButti K."/>
            <person name="Pangilinan J."/>
            <person name="Andreopoulos W."/>
            <person name="Lipzen A."/>
            <person name="Yan J."/>
            <person name="Wang M."/>
            <person name="Ng V."/>
            <person name="Grigoriev I.V."/>
            <person name="Spatafora J.W."/>
            <person name="Magnuson J.K."/>
            <person name="Baker S.E."/>
            <person name="Pomraning K.R."/>
        </authorList>
    </citation>
    <scope>NUCLEOTIDE SEQUENCE [LARGE SCALE GENOMIC DNA]</scope>
    <source>
        <strain evidence="2">CBS 7786</strain>
    </source>
</reference>
<organism evidence="1 2">
    <name type="scientific">Lipomyces kononenkoae</name>
    <name type="common">Yeast</name>
    <dbReference type="NCBI Taxonomy" id="34357"/>
    <lineage>
        <taxon>Eukaryota</taxon>
        <taxon>Fungi</taxon>
        <taxon>Dikarya</taxon>
        <taxon>Ascomycota</taxon>
        <taxon>Saccharomycotina</taxon>
        <taxon>Lipomycetes</taxon>
        <taxon>Lipomycetales</taxon>
        <taxon>Lipomycetaceae</taxon>
        <taxon>Lipomyces</taxon>
    </lineage>
</organism>
<accession>A0ACC3SQY1</accession>
<proteinExistence type="predicted"/>